<dbReference type="Proteomes" id="UP001152759">
    <property type="component" value="Chromosome 9"/>
</dbReference>
<protein>
    <submittedName>
        <fullName evidence="2">Uncharacterized protein</fullName>
    </submittedName>
</protein>
<dbReference type="PROSITE" id="PS00284">
    <property type="entry name" value="SERPIN"/>
    <property type="match status" value="1"/>
</dbReference>
<sequence>MVDVAMIASRGLVFPDETFICDRPFYYHVRADVGAENHIDLFSGVVIQPFFPDDETDSVSRDSMYEDSNCESAPEDSESRDEL</sequence>
<dbReference type="InterPro" id="IPR023795">
    <property type="entry name" value="Serpin_CS"/>
</dbReference>
<dbReference type="EMBL" id="OU963870">
    <property type="protein sequence ID" value="CAH0396262.1"/>
    <property type="molecule type" value="Genomic_DNA"/>
</dbReference>
<evidence type="ECO:0000313" key="3">
    <source>
        <dbReference type="Proteomes" id="UP001152759"/>
    </source>
</evidence>
<evidence type="ECO:0000313" key="2">
    <source>
        <dbReference type="EMBL" id="CAH0396262.1"/>
    </source>
</evidence>
<dbReference type="AlphaFoldDB" id="A0A9P0F8B7"/>
<gene>
    <name evidence="2" type="ORF">BEMITA_LOCUS14347</name>
</gene>
<keyword evidence="3" id="KW-1185">Reference proteome</keyword>
<organism evidence="2 3">
    <name type="scientific">Bemisia tabaci</name>
    <name type="common">Sweetpotato whitefly</name>
    <name type="synonym">Aleurodes tabaci</name>
    <dbReference type="NCBI Taxonomy" id="7038"/>
    <lineage>
        <taxon>Eukaryota</taxon>
        <taxon>Metazoa</taxon>
        <taxon>Ecdysozoa</taxon>
        <taxon>Arthropoda</taxon>
        <taxon>Hexapoda</taxon>
        <taxon>Insecta</taxon>
        <taxon>Pterygota</taxon>
        <taxon>Neoptera</taxon>
        <taxon>Paraneoptera</taxon>
        <taxon>Hemiptera</taxon>
        <taxon>Sternorrhyncha</taxon>
        <taxon>Aleyrodoidea</taxon>
        <taxon>Aleyrodidae</taxon>
        <taxon>Aleyrodinae</taxon>
        <taxon>Bemisia</taxon>
    </lineage>
</organism>
<accession>A0A9P0F8B7</accession>
<evidence type="ECO:0000256" key="1">
    <source>
        <dbReference type="SAM" id="MobiDB-lite"/>
    </source>
</evidence>
<reference evidence="2" key="1">
    <citation type="submission" date="2021-12" db="EMBL/GenBank/DDBJ databases">
        <authorList>
            <person name="King R."/>
        </authorList>
    </citation>
    <scope>NUCLEOTIDE SEQUENCE</scope>
</reference>
<feature type="region of interest" description="Disordered" evidence="1">
    <location>
        <begin position="56"/>
        <end position="83"/>
    </location>
</feature>
<name>A0A9P0F8B7_BEMTA</name>
<feature type="compositionally biased region" description="Acidic residues" evidence="1">
    <location>
        <begin position="73"/>
        <end position="83"/>
    </location>
</feature>
<proteinExistence type="predicted"/>